<dbReference type="SUPFAM" id="SSF52540">
    <property type="entry name" value="P-loop containing nucleoside triphosphate hydrolases"/>
    <property type="match status" value="1"/>
</dbReference>
<dbReference type="InterPro" id="IPR002182">
    <property type="entry name" value="NB-ARC"/>
</dbReference>
<dbReference type="SUPFAM" id="SSF52058">
    <property type="entry name" value="L domain-like"/>
    <property type="match status" value="2"/>
</dbReference>
<dbReference type="EMBL" id="BQNB010012119">
    <property type="protein sequence ID" value="GJS99473.1"/>
    <property type="molecule type" value="Genomic_DNA"/>
</dbReference>
<dbReference type="PANTHER" id="PTHR11017:SF544">
    <property type="entry name" value="ADP-RIBOSYL CYCLASE_CYCLIC ADP-RIBOSE HYDROLASE"/>
    <property type="match status" value="1"/>
</dbReference>
<protein>
    <submittedName>
        <fullName evidence="5">Toll/interleukin-1 receptor domain-containing protein</fullName>
    </submittedName>
</protein>
<dbReference type="InterPro" id="IPR058192">
    <property type="entry name" value="WHD_ROQ1-like"/>
</dbReference>
<feature type="domain" description="Disease resistance protein Roq1-like winged-helix" evidence="4">
    <location>
        <begin position="428"/>
        <end position="497"/>
    </location>
</feature>
<dbReference type="Gene3D" id="3.40.50.300">
    <property type="entry name" value="P-loop containing nucleotide triphosphate hydrolases"/>
    <property type="match status" value="1"/>
</dbReference>
<dbReference type="InterPro" id="IPR032675">
    <property type="entry name" value="LRR_dom_sf"/>
</dbReference>
<dbReference type="Pfam" id="PF23282">
    <property type="entry name" value="WHD_ROQ1"/>
    <property type="match status" value="1"/>
</dbReference>
<dbReference type="InterPro" id="IPR027417">
    <property type="entry name" value="P-loop_NTPase"/>
</dbReference>
<dbReference type="Pfam" id="PF00931">
    <property type="entry name" value="NB-ARC"/>
    <property type="match status" value="1"/>
</dbReference>
<feature type="domain" description="NB-ARC" evidence="3">
    <location>
        <begin position="227"/>
        <end position="280"/>
    </location>
</feature>
<keyword evidence="6" id="KW-1185">Reference proteome</keyword>
<reference evidence="5" key="1">
    <citation type="journal article" date="2022" name="Int. J. Mol. Sci.">
        <title>Draft Genome of Tanacetum Coccineum: Genomic Comparison of Closely Related Tanacetum-Family Plants.</title>
        <authorList>
            <person name="Yamashiro T."/>
            <person name="Shiraishi A."/>
            <person name="Nakayama K."/>
            <person name="Satake H."/>
        </authorList>
    </citation>
    <scope>NUCLEOTIDE SEQUENCE</scope>
</reference>
<evidence type="ECO:0000313" key="5">
    <source>
        <dbReference type="EMBL" id="GJS99473.1"/>
    </source>
</evidence>
<evidence type="ECO:0000256" key="2">
    <source>
        <dbReference type="ARBA" id="ARBA00022737"/>
    </source>
</evidence>
<reference evidence="5" key="2">
    <citation type="submission" date="2022-01" db="EMBL/GenBank/DDBJ databases">
        <authorList>
            <person name="Yamashiro T."/>
            <person name="Shiraishi A."/>
            <person name="Satake H."/>
            <person name="Nakayama K."/>
        </authorList>
    </citation>
    <scope>NUCLEOTIDE SEQUENCE</scope>
</reference>
<dbReference type="PANTHER" id="PTHR11017">
    <property type="entry name" value="LEUCINE-RICH REPEAT-CONTAINING PROTEIN"/>
    <property type="match status" value="1"/>
</dbReference>
<keyword evidence="2" id="KW-0677">Repeat</keyword>
<dbReference type="Proteomes" id="UP001151760">
    <property type="component" value="Unassembled WGS sequence"/>
</dbReference>
<gene>
    <name evidence="5" type="ORF">Tco_0820643</name>
</gene>
<dbReference type="InterPro" id="IPR042197">
    <property type="entry name" value="Apaf_helical"/>
</dbReference>
<sequence length="1003" mass="114130">MSKARLKANVTAESAEYVSRLSAIVATQVMWTDYTASRLMACQLQQKPVVLALSVQAISNLMQPRSTLPLPSTIQTRRTIKDPVNAIARPFPVQSGFPPQKKLSSFFTEKQHDFYYLSPLPRIVDIEIGLGLVSLKTIYSGSIVRELSFYKLVRLQNLIPPSRLGLQEKWIEAMKNAANLAGWELNKTANGDEYTLIQIIVDVIFKELCSTNWGAVDGKLVGMEMRIKDVLSSLEMGTNDVRMIGIKGMGGGGKTTLARAVYDQIFMMSNSIHFDASSFVENEVKVFNILYVRRIYDVDNTDQLEALSGDLNWFRSGSRVIITTRDEQVLVAHRVNVIHKVNLLSHAEAICLLKRYSFGKEIPFLRYKELLEQVVQYAVGLPLTIKVLGSFLCGQNEPQWIDALERLKTIPLKATMEKLEISYIGLEEDYKEIFLDVACLLKGWWKEDAIKALESRGFRARNGLRVLEQKSLITISSDGKLGMHDHIEEMGRNIVRRMHPNEPDRHSRLWILEEIADILANDQGNQVTECITLTTSEIIAEILMKGLGSMKVLRFLNIFSSHNGSNWKFDEVSQYLPNALRFLRWHGYPFRSLPKTFQANNLVALDMYSSDIIQLWEDVEGKVLNKLRFLKFNFSNLMTLDLTLAPNLEILFLHHCHNLVELHMGAASLKLISLDLSYSKVTTLHLGIAPNLKMLRLEDCHHLAELHMPTECLNLTYVVMSNTKLTTLALGNALNLEVLSLEHCHDLLELHMPADSLKPISIDLSLSRLRTLDLRTTQNLKTLSLYDCHDLVEIYMPPESLKLISLDLFISRLTTLDLRITPNLETLHIRYCHHLVELHMPAAHLKLKYLDISHSKLRFLNLGITSNLETLSLRECDELAELCMPVDCPKLQHVVLSHTKLTTLHLGIIPNLETLIIRECNDLVELHMPVECLKLEDIFLSHTKLTDLNIGFTPNLEMLTIRECDDLVELLMAGETPKLKYLHFSHPNLRIPNLEGRLQIPKP</sequence>
<evidence type="ECO:0000256" key="1">
    <source>
        <dbReference type="ARBA" id="ARBA00022614"/>
    </source>
</evidence>
<evidence type="ECO:0000313" key="6">
    <source>
        <dbReference type="Proteomes" id="UP001151760"/>
    </source>
</evidence>
<dbReference type="InterPro" id="IPR044974">
    <property type="entry name" value="Disease_R_plants"/>
</dbReference>
<comment type="caution">
    <text evidence="5">The sequence shown here is derived from an EMBL/GenBank/DDBJ whole genome shotgun (WGS) entry which is preliminary data.</text>
</comment>
<organism evidence="5 6">
    <name type="scientific">Tanacetum coccineum</name>
    <dbReference type="NCBI Taxonomy" id="301880"/>
    <lineage>
        <taxon>Eukaryota</taxon>
        <taxon>Viridiplantae</taxon>
        <taxon>Streptophyta</taxon>
        <taxon>Embryophyta</taxon>
        <taxon>Tracheophyta</taxon>
        <taxon>Spermatophyta</taxon>
        <taxon>Magnoliopsida</taxon>
        <taxon>eudicotyledons</taxon>
        <taxon>Gunneridae</taxon>
        <taxon>Pentapetalae</taxon>
        <taxon>asterids</taxon>
        <taxon>campanulids</taxon>
        <taxon>Asterales</taxon>
        <taxon>Asteraceae</taxon>
        <taxon>Asteroideae</taxon>
        <taxon>Anthemideae</taxon>
        <taxon>Anthemidinae</taxon>
        <taxon>Tanacetum</taxon>
    </lineage>
</organism>
<proteinExistence type="predicted"/>
<keyword evidence="5" id="KW-0675">Receptor</keyword>
<accession>A0ABQ5AEB3</accession>
<name>A0ABQ5AEB3_9ASTR</name>
<dbReference type="Gene3D" id="3.80.10.10">
    <property type="entry name" value="Ribonuclease Inhibitor"/>
    <property type="match status" value="2"/>
</dbReference>
<keyword evidence="1" id="KW-0433">Leucine-rich repeat</keyword>
<evidence type="ECO:0000259" key="4">
    <source>
        <dbReference type="Pfam" id="PF23282"/>
    </source>
</evidence>
<dbReference type="Gene3D" id="1.10.8.430">
    <property type="entry name" value="Helical domain of apoptotic protease-activating factors"/>
    <property type="match status" value="1"/>
</dbReference>
<dbReference type="PRINTS" id="PR00364">
    <property type="entry name" value="DISEASERSIST"/>
</dbReference>
<evidence type="ECO:0000259" key="3">
    <source>
        <dbReference type="Pfam" id="PF00931"/>
    </source>
</evidence>